<dbReference type="InterPro" id="IPR015590">
    <property type="entry name" value="Aldehyde_DH_dom"/>
</dbReference>
<feature type="binding site" evidence="10">
    <location>
        <position position="384"/>
    </location>
    <ligand>
        <name>NAD(+)</name>
        <dbReference type="ChEBI" id="CHEBI:57540"/>
    </ligand>
</feature>
<dbReference type="RefSeq" id="WP_100001291.1">
    <property type="nucleotide sequence ID" value="NZ_CP017940.1"/>
</dbReference>
<feature type="active site" description="Proton acceptor" evidence="10">
    <location>
        <position position="249"/>
    </location>
</feature>
<comment type="caution">
    <text evidence="10">Lacks conserved residue(s) required for the propagation of feature annotation.</text>
</comment>
<dbReference type="AlphaFoldDB" id="A0A2N9VSU9"/>
<feature type="active site" description="Nucleophile" evidence="10">
    <location>
        <position position="283"/>
    </location>
</feature>
<dbReference type="FunFam" id="3.40.605.10:FF:000007">
    <property type="entry name" value="NAD/NADP-dependent betaine aldehyde dehydrogenase"/>
    <property type="match status" value="1"/>
</dbReference>
<feature type="active site" description="Charge relay system" evidence="10">
    <location>
        <position position="161"/>
    </location>
</feature>
<evidence type="ECO:0000256" key="7">
    <source>
        <dbReference type="ARBA" id="ARBA00051919"/>
    </source>
</evidence>
<sequence length="487" mass="51761">MRAQPKASHFINGRFVEDKAGKPLDVIYPATGEIIAKLFGATPALIDQAVQAAAAAQPAWAALKPVERGRILRRAADILRARNAEIAELETLDTGKAIQETLVADPASAADALEFYGGIIAGFNGEMIELGGSYAYTRREALGVCVGIGAWNYPIQGAGWKSAPALAAGNAMIFKPSENTPLSALALAEVYKEAGLPDGLFNVLQGFGDVGSQLVDHPLVAKVSLTGSVPTGKRVLAQAGSHMKHATMELGGKSPLIIFDDADVENAVGGALLGNFYSTGQVCSNGTRVFVQSGIKDQFLDRLTTRTKAIRLGDPLDPEIHLGPLVNASQRDKVVSYIEKGKAEGATLHFGGGVPQMQGFEGGCFVEPTIFTNVTDDMVIAREEIFGPVMAVLDFKDEEEVVARANDTEFGLSAGVFTKDLSRAHRVISQLKAGTCWINTYNLAPVEMPFGGFKQSGVGRENGLAALYHYSQIKSVYVETGKVDSPY</sequence>
<dbReference type="InterPro" id="IPR016160">
    <property type="entry name" value="Ald_DH_CS_CYS"/>
</dbReference>
<evidence type="ECO:0000256" key="2">
    <source>
        <dbReference type="ARBA" id="ARBA00022723"/>
    </source>
</evidence>
<dbReference type="PANTHER" id="PTHR11699">
    <property type="entry name" value="ALDEHYDE DEHYDROGENASE-RELATED"/>
    <property type="match status" value="1"/>
</dbReference>
<evidence type="ECO:0000259" key="13">
    <source>
        <dbReference type="Pfam" id="PF00171"/>
    </source>
</evidence>
<evidence type="ECO:0000256" key="4">
    <source>
        <dbReference type="ARBA" id="ARBA00023002"/>
    </source>
</evidence>
<feature type="binding site" evidence="10">
    <location>
        <position position="457"/>
    </location>
    <ligand>
        <name>K(+)</name>
        <dbReference type="ChEBI" id="CHEBI:29103"/>
        <label>2</label>
    </ligand>
</feature>
<feature type="binding site" evidence="10">
    <location>
        <begin position="175"/>
        <end position="178"/>
    </location>
    <ligand>
        <name>NAD(+)</name>
        <dbReference type="ChEBI" id="CHEBI:57540"/>
    </ligand>
</feature>
<accession>A0A2N9VSU9</accession>
<dbReference type="InterPro" id="IPR011264">
    <property type="entry name" value="BADH"/>
</dbReference>
<dbReference type="GO" id="GO:0046872">
    <property type="term" value="F:metal ion binding"/>
    <property type="evidence" value="ECO:0007669"/>
    <property type="project" value="UniProtKB-KW"/>
</dbReference>
<evidence type="ECO:0000256" key="8">
    <source>
        <dbReference type="ARBA" id="ARBA00052192"/>
    </source>
</evidence>
<dbReference type="GO" id="GO:0019285">
    <property type="term" value="P:glycine betaine biosynthetic process from choline"/>
    <property type="evidence" value="ECO:0007669"/>
    <property type="project" value="UniProtKB-UniRule"/>
</dbReference>
<feature type="binding site" description="covalent" evidence="10">
    <location>
        <position position="283"/>
    </location>
    <ligand>
        <name>NAD(+)</name>
        <dbReference type="ChEBI" id="CHEBI:57540"/>
    </ligand>
</feature>
<dbReference type="Proteomes" id="UP000232163">
    <property type="component" value="Unassembled WGS sequence"/>
</dbReference>
<feature type="active site" description="Charge relay system" evidence="10">
    <location>
        <position position="461"/>
    </location>
</feature>
<feature type="modified residue" description="Cysteine sulfenic acid (-SOH)" evidence="10">
    <location>
        <position position="283"/>
    </location>
</feature>
<evidence type="ECO:0000256" key="9">
    <source>
        <dbReference type="ARBA" id="ARBA00065931"/>
    </source>
</evidence>
<evidence type="ECO:0000313" key="15">
    <source>
        <dbReference type="Proteomes" id="UP000232163"/>
    </source>
</evidence>
<name>A0A2N9VSU9_9HYPH</name>
<dbReference type="PROSITE" id="PS00070">
    <property type="entry name" value="ALDEHYDE_DEHYDR_CYS"/>
    <property type="match status" value="1"/>
</dbReference>
<comment type="caution">
    <text evidence="14">The sequence shown here is derived from an EMBL/GenBank/DDBJ whole genome shotgun (WGS) entry which is preliminary data.</text>
</comment>
<proteinExistence type="inferred from homology"/>
<keyword evidence="10" id="KW-0521">NADP</keyword>
<feature type="domain" description="Aldehyde dehydrogenase" evidence="13">
    <location>
        <begin position="15"/>
        <end position="476"/>
    </location>
</feature>
<dbReference type="FunFam" id="3.40.309.10:FF:000014">
    <property type="entry name" value="NAD/NADP-dependent betaine aldehyde dehydrogenase"/>
    <property type="match status" value="1"/>
</dbReference>
<keyword evidence="4 10" id="KW-0560">Oxidoreductase</keyword>
<dbReference type="NCBIfam" id="TIGR01804">
    <property type="entry name" value="BADH"/>
    <property type="match status" value="1"/>
</dbReference>
<dbReference type="EC" id="1.2.1.8" evidence="10"/>
<comment type="function">
    <text evidence="10">Involved in the biosynthesis of the osmoprotectant glycine betaine. Catalyzes the irreversible oxidation of betaine aldehyde to the corresponding acid.</text>
</comment>
<dbReference type="HAMAP" id="MF_00804">
    <property type="entry name" value="BADH"/>
    <property type="match status" value="1"/>
</dbReference>
<comment type="cofactor">
    <cofactor evidence="10">
        <name>K(+)</name>
        <dbReference type="ChEBI" id="CHEBI:29103"/>
    </cofactor>
    <text evidence="10">Binds 2 potassium ions per subunit.</text>
</comment>
<feature type="binding site" evidence="10">
    <location>
        <position position="27"/>
    </location>
    <ligand>
        <name>K(+)</name>
        <dbReference type="ChEBI" id="CHEBI:29103"/>
        <label>1</label>
    </ligand>
</feature>
<dbReference type="InterPro" id="IPR016163">
    <property type="entry name" value="Ald_DH_C"/>
</dbReference>
<comment type="catalytic activity">
    <reaction evidence="7">
        <text>betaine aldehyde + NADP(+) + H2O = glycine betaine + NADPH + 2 H(+)</text>
        <dbReference type="Rhea" id="RHEA:30067"/>
        <dbReference type="ChEBI" id="CHEBI:15377"/>
        <dbReference type="ChEBI" id="CHEBI:15378"/>
        <dbReference type="ChEBI" id="CHEBI:15710"/>
        <dbReference type="ChEBI" id="CHEBI:17750"/>
        <dbReference type="ChEBI" id="CHEBI:57783"/>
        <dbReference type="ChEBI" id="CHEBI:58349"/>
    </reaction>
    <physiologicalReaction direction="left-to-right" evidence="7">
        <dbReference type="Rhea" id="RHEA:30068"/>
    </physiologicalReaction>
</comment>
<keyword evidence="15" id="KW-1185">Reference proteome</keyword>
<dbReference type="EMBL" id="MZMT01000053">
    <property type="protein sequence ID" value="PIO42567.1"/>
    <property type="molecule type" value="Genomic_DNA"/>
</dbReference>
<dbReference type="UniPathway" id="UPA00529">
    <property type="reaction ID" value="UER00386"/>
</dbReference>
<evidence type="ECO:0000256" key="5">
    <source>
        <dbReference type="ARBA" id="ARBA00023027"/>
    </source>
</evidence>
<feature type="binding site" evidence="10">
    <location>
        <position position="454"/>
    </location>
    <ligand>
        <name>K(+)</name>
        <dbReference type="ChEBI" id="CHEBI:29103"/>
        <label>2</label>
    </ligand>
</feature>
<feature type="active site" evidence="11">
    <location>
        <position position="249"/>
    </location>
</feature>
<protein>
    <recommendedName>
        <fullName evidence="10">Betaine aldehyde dehydrogenase</fullName>
        <shortName evidence="10">BADH</shortName>
        <ecNumber evidence="10">1.2.1.8</ecNumber>
    </recommendedName>
</protein>
<dbReference type="CDD" id="cd07090">
    <property type="entry name" value="ALDH_F9_TMBADH"/>
    <property type="match status" value="1"/>
</dbReference>
<comment type="pathway">
    <text evidence="10">Amine and polyamine biosynthesis; betaine biosynthesis via choline pathway; betaine from betaine aldehyde: step 1/1.</text>
</comment>
<comment type="catalytic activity">
    <reaction evidence="8">
        <text>betaine aldehyde + NAD(+) + H2O = glycine betaine + NADH + 2 H(+)</text>
        <dbReference type="Rhea" id="RHEA:15305"/>
        <dbReference type="ChEBI" id="CHEBI:15377"/>
        <dbReference type="ChEBI" id="CHEBI:15378"/>
        <dbReference type="ChEBI" id="CHEBI:15710"/>
        <dbReference type="ChEBI" id="CHEBI:17750"/>
        <dbReference type="ChEBI" id="CHEBI:57540"/>
        <dbReference type="ChEBI" id="CHEBI:57945"/>
        <dbReference type="EC" id="1.2.1.8"/>
    </reaction>
    <physiologicalReaction direction="left-to-right" evidence="8">
        <dbReference type="Rhea" id="RHEA:15306"/>
    </physiologicalReaction>
</comment>
<feature type="binding site" evidence="10">
    <location>
        <position position="93"/>
    </location>
    <ligand>
        <name>K(+)</name>
        <dbReference type="ChEBI" id="CHEBI:29103"/>
        <label>1</label>
    </ligand>
</feature>
<dbReference type="OrthoDB" id="9772584at2"/>
<comment type="similarity">
    <text evidence="1 10 12">Belongs to the aldehyde dehydrogenase family.</text>
</comment>
<gene>
    <name evidence="10" type="primary">betB</name>
    <name evidence="14" type="ORF">B5P45_23215</name>
</gene>
<dbReference type="Gene3D" id="3.40.605.10">
    <property type="entry name" value="Aldehyde Dehydrogenase, Chain A, domain 1"/>
    <property type="match status" value="1"/>
</dbReference>
<keyword evidence="6 10" id="KW-0558">Oxidation</keyword>
<keyword evidence="5 10" id="KW-0520">NAD</keyword>
<evidence type="ECO:0000313" key="14">
    <source>
        <dbReference type="EMBL" id="PIO42567.1"/>
    </source>
</evidence>
<evidence type="ECO:0000256" key="1">
    <source>
        <dbReference type="ARBA" id="ARBA00009986"/>
    </source>
</evidence>
<dbReference type="KEGG" id="pht:BLM14_12765"/>
<dbReference type="Gene3D" id="3.40.309.10">
    <property type="entry name" value="Aldehyde Dehydrogenase, Chain A, domain 2"/>
    <property type="match status" value="1"/>
</dbReference>
<dbReference type="InterPro" id="IPR029510">
    <property type="entry name" value="Ald_DH_CS_GLU"/>
</dbReference>
<keyword evidence="2 10" id="KW-0479">Metal-binding</keyword>
<evidence type="ECO:0000256" key="3">
    <source>
        <dbReference type="ARBA" id="ARBA00022958"/>
    </source>
</evidence>
<reference evidence="14 15" key="1">
    <citation type="journal article" date="2017" name="Int J Environ Stud">
        <title>Does the Miocene-Pliocene relict legume Oxytropis triphylla form nitrogen-fixing nodules with a combination of bacterial strains?</title>
        <authorList>
            <person name="Safronova V."/>
            <person name="Belimov A."/>
            <person name="Sazanova A."/>
            <person name="Kuznetsova I."/>
            <person name="Popova J."/>
            <person name="Andronov E."/>
            <person name="Verkhozina A."/>
            <person name="Tikhonovich I."/>
        </authorList>
    </citation>
    <scope>NUCLEOTIDE SEQUENCE [LARGE SCALE GENOMIC DNA]</scope>
    <source>
        <strain evidence="14 15">Tri-38</strain>
    </source>
</reference>
<evidence type="ECO:0000256" key="12">
    <source>
        <dbReference type="RuleBase" id="RU003345"/>
    </source>
</evidence>
<dbReference type="SUPFAM" id="SSF53720">
    <property type="entry name" value="ALDH-like"/>
    <property type="match status" value="1"/>
</dbReference>
<evidence type="ECO:0000256" key="6">
    <source>
        <dbReference type="ARBA" id="ARBA00023097"/>
    </source>
</evidence>
<dbReference type="PROSITE" id="PS00687">
    <property type="entry name" value="ALDEHYDE_DEHYDR_GLU"/>
    <property type="match status" value="1"/>
</dbReference>
<dbReference type="InterPro" id="IPR016162">
    <property type="entry name" value="Ald_DH_N"/>
</dbReference>
<comment type="subunit">
    <text evidence="9 10">Dimer of dimers.</text>
</comment>
<dbReference type="InterPro" id="IPR016161">
    <property type="entry name" value="Ald_DH/histidinol_DH"/>
</dbReference>
<feature type="binding site" evidence="10">
    <location>
        <position position="251"/>
    </location>
    <ligand>
        <name>NAD(+)</name>
        <dbReference type="ChEBI" id="CHEBI:57540"/>
    </ligand>
</feature>
<dbReference type="Pfam" id="PF00171">
    <property type="entry name" value="Aldedh"/>
    <property type="match status" value="1"/>
</dbReference>
<dbReference type="GO" id="GO:0008802">
    <property type="term" value="F:betaine-aldehyde dehydrogenase (NAD+) activity"/>
    <property type="evidence" value="ECO:0007669"/>
    <property type="project" value="UniProtKB-UniRule"/>
</dbReference>
<keyword evidence="3 10" id="KW-0630">Potassium</keyword>
<evidence type="ECO:0000256" key="10">
    <source>
        <dbReference type="HAMAP-Rule" id="MF_00804"/>
    </source>
</evidence>
<dbReference type="NCBIfam" id="NF009725">
    <property type="entry name" value="PRK13252.1"/>
    <property type="match status" value="1"/>
</dbReference>
<organism evidence="14 15">
    <name type="scientific">Phyllobacterium zundukense</name>
    <dbReference type="NCBI Taxonomy" id="1867719"/>
    <lineage>
        <taxon>Bacteria</taxon>
        <taxon>Pseudomonadati</taxon>
        <taxon>Pseudomonadota</taxon>
        <taxon>Alphaproteobacteria</taxon>
        <taxon>Hyphomicrobiales</taxon>
        <taxon>Phyllobacteriaceae</taxon>
        <taxon>Phyllobacterium</taxon>
    </lineage>
</organism>
<evidence type="ECO:0000256" key="11">
    <source>
        <dbReference type="PROSITE-ProRule" id="PRU10007"/>
    </source>
</evidence>
<feature type="binding site" evidence="10">
    <location>
        <begin position="149"/>
        <end position="151"/>
    </location>
    <ligand>
        <name>NAD(+)</name>
        <dbReference type="ChEBI" id="CHEBI:57540"/>
    </ligand>
</feature>